<dbReference type="SUPFAM" id="SSF63829">
    <property type="entry name" value="Calcium-dependent phosphotriesterase"/>
    <property type="match status" value="1"/>
</dbReference>
<sequence>MLYLLRDILFPVVVFLHAVLIGAPANHGRGPFRHAAYRVRRAGRLPHSLRESSGLARADSLRGLWTQGDGGTPPVLTLVALPDTILRALDLAPLPNRDWEDLAQDPASRLYIGDFGNNDNQRRDLAIYRVDPHQARPVVDTIAFRYPDQRAFPPPRGRRNFDCEAFFWYRDTLHLFSKDRSRRQWTKHYVVPARPGRYVATLRDSIQLNRPITAADISPDGRTVALLGYGGVFLFGGPPGPHLFDGPKHFRALPTSGQAEGLVFLDDSTFVVSNEKGRLYRAAPR</sequence>
<organism evidence="1 2">
    <name type="scientific">Hymenobacter sedentarius</name>
    <dbReference type="NCBI Taxonomy" id="1411621"/>
    <lineage>
        <taxon>Bacteria</taxon>
        <taxon>Pseudomonadati</taxon>
        <taxon>Bacteroidota</taxon>
        <taxon>Cytophagia</taxon>
        <taxon>Cytophagales</taxon>
        <taxon>Hymenobacteraceae</taxon>
        <taxon>Hymenobacter</taxon>
    </lineage>
</organism>
<name>A0A0U4ATX8_9BACT</name>
<proteinExistence type="predicted"/>
<dbReference type="EMBL" id="CP013909">
    <property type="protein sequence ID" value="ALW86912.1"/>
    <property type="molecule type" value="Genomic_DNA"/>
</dbReference>
<protein>
    <submittedName>
        <fullName evidence="1">Uncharacterized protein</fullName>
    </submittedName>
</protein>
<gene>
    <name evidence="1" type="ORF">AUC43_18605</name>
</gene>
<dbReference type="KEGG" id="hyg:AUC43_18605"/>
<reference evidence="1 2" key="1">
    <citation type="submission" date="2015-12" db="EMBL/GenBank/DDBJ databases">
        <authorList>
            <person name="Shamseldin A."/>
            <person name="Moawad H."/>
            <person name="Abd El-Rahim W.M."/>
            <person name="Sadowsky M.J."/>
        </authorList>
    </citation>
    <scope>NUCLEOTIDE SEQUENCE [LARGE SCALE GENOMIC DNA]</scope>
    <source>
        <strain evidence="1 2">DG5B</strain>
    </source>
</reference>
<evidence type="ECO:0000313" key="1">
    <source>
        <dbReference type="EMBL" id="ALW86912.1"/>
    </source>
</evidence>
<evidence type="ECO:0000313" key="2">
    <source>
        <dbReference type="Proteomes" id="UP000059542"/>
    </source>
</evidence>
<dbReference type="RefSeq" id="WP_068197270.1">
    <property type="nucleotide sequence ID" value="NZ_CP013909.1"/>
</dbReference>
<accession>A0A0U4ATX8</accession>
<dbReference type="AlphaFoldDB" id="A0A0U4ATX8"/>
<dbReference type="Proteomes" id="UP000059542">
    <property type="component" value="Chromosome"/>
</dbReference>
<dbReference type="STRING" id="1411621.AUC43_18605"/>
<dbReference type="OrthoDB" id="9798438at2"/>
<keyword evidence="2" id="KW-1185">Reference proteome</keyword>